<protein>
    <submittedName>
        <fullName evidence="4">OmpW family protein</fullName>
    </submittedName>
</protein>
<dbReference type="OrthoDB" id="947434at2"/>
<dbReference type="RefSeq" id="WP_079712509.1">
    <property type="nucleotide sequence ID" value="NZ_FUZC01000004.1"/>
</dbReference>
<feature type="chain" id="PRO_5014942581" evidence="2">
    <location>
        <begin position="20"/>
        <end position="185"/>
    </location>
</feature>
<name>A0A2N0TQY2_9FLAO</name>
<gene>
    <name evidence="4" type="ORF">APR41_06890</name>
</gene>
<evidence type="ECO:0000256" key="2">
    <source>
        <dbReference type="SAM" id="SignalP"/>
    </source>
</evidence>
<dbReference type="SUPFAM" id="SSF56925">
    <property type="entry name" value="OMPA-like"/>
    <property type="match status" value="1"/>
</dbReference>
<keyword evidence="5" id="KW-1185">Reference proteome</keyword>
<comment type="caution">
    <text evidence="4">The sequence shown here is derived from an EMBL/GenBank/DDBJ whole genome shotgun (WGS) entry which is preliminary data.</text>
</comment>
<evidence type="ECO:0000259" key="3">
    <source>
        <dbReference type="Pfam" id="PF13505"/>
    </source>
</evidence>
<dbReference type="InterPro" id="IPR011250">
    <property type="entry name" value="OMP/PagP_B-barrel"/>
</dbReference>
<evidence type="ECO:0000256" key="1">
    <source>
        <dbReference type="ARBA" id="ARBA00022729"/>
    </source>
</evidence>
<dbReference type="Pfam" id="PF13505">
    <property type="entry name" value="OMP_b-brl"/>
    <property type="match status" value="1"/>
</dbReference>
<reference evidence="4 5" key="1">
    <citation type="submission" date="2015-10" db="EMBL/GenBank/DDBJ databases">
        <title>Draft genome sequence of Salegentibacter salinarum KCTC 12975.</title>
        <authorList>
            <person name="Lin W."/>
            <person name="Zheng Q."/>
        </authorList>
    </citation>
    <scope>NUCLEOTIDE SEQUENCE [LARGE SCALE GENOMIC DNA]</scope>
    <source>
        <strain evidence="4 5">KCTC 12975</strain>
    </source>
</reference>
<keyword evidence="1 2" id="KW-0732">Signal</keyword>
<organism evidence="4 5">
    <name type="scientific">Salegentibacter salinarum</name>
    <dbReference type="NCBI Taxonomy" id="447422"/>
    <lineage>
        <taxon>Bacteria</taxon>
        <taxon>Pseudomonadati</taxon>
        <taxon>Bacteroidota</taxon>
        <taxon>Flavobacteriia</taxon>
        <taxon>Flavobacteriales</taxon>
        <taxon>Flavobacteriaceae</taxon>
        <taxon>Salegentibacter</taxon>
    </lineage>
</organism>
<sequence length="185" mass="20075">MFKKLLLVGAILTGMASFGQEVDFGIQAGYTNVEGKSSNSLDNISSSGNSSGFYVGALADFTLSENFHLQPSVNYANADEVNFLVVPVLAQYYIENSGFYLHAGPQATFILDDVSISGVDVFNTFGLDLAFGAGYEINSNFFVEAKYSLELTNRFSKEIRDAADTENVKVDSQFNALSIGLGYKF</sequence>
<dbReference type="InterPro" id="IPR027385">
    <property type="entry name" value="Beta-barrel_OMP"/>
</dbReference>
<dbReference type="Gene3D" id="2.40.160.20">
    <property type="match status" value="1"/>
</dbReference>
<dbReference type="STRING" id="447422.SAMN05660903_01404"/>
<feature type="signal peptide" evidence="2">
    <location>
        <begin position="1"/>
        <end position="19"/>
    </location>
</feature>
<dbReference type="EMBL" id="LKTS01000044">
    <property type="protein sequence ID" value="PKD17154.1"/>
    <property type="molecule type" value="Genomic_DNA"/>
</dbReference>
<dbReference type="Proteomes" id="UP000232673">
    <property type="component" value="Unassembled WGS sequence"/>
</dbReference>
<feature type="domain" description="Outer membrane protein beta-barrel" evidence="3">
    <location>
        <begin position="7"/>
        <end position="185"/>
    </location>
</feature>
<accession>A0A2N0TQY2</accession>
<evidence type="ECO:0000313" key="5">
    <source>
        <dbReference type="Proteomes" id="UP000232673"/>
    </source>
</evidence>
<dbReference type="AlphaFoldDB" id="A0A2N0TQY2"/>
<evidence type="ECO:0000313" key="4">
    <source>
        <dbReference type="EMBL" id="PKD17154.1"/>
    </source>
</evidence>
<proteinExistence type="predicted"/>